<dbReference type="Proteomes" id="UP001062846">
    <property type="component" value="Chromosome 11"/>
</dbReference>
<accession>A0ACC0LRU1</accession>
<keyword evidence="2" id="KW-1185">Reference proteome</keyword>
<reference evidence="1" key="1">
    <citation type="submission" date="2022-02" db="EMBL/GenBank/DDBJ databases">
        <title>Plant Genome Project.</title>
        <authorList>
            <person name="Zhang R.-G."/>
        </authorList>
    </citation>
    <scope>NUCLEOTIDE SEQUENCE</scope>
    <source>
        <strain evidence="1">AT1</strain>
    </source>
</reference>
<organism evidence="1 2">
    <name type="scientific">Rhododendron molle</name>
    <name type="common">Chinese azalea</name>
    <name type="synonym">Azalea mollis</name>
    <dbReference type="NCBI Taxonomy" id="49168"/>
    <lineage>
        <taxon>Eukaryota</taxon>
        <taxon>Viridiplantae</taxon>
        <taxon>Streptophyta</taxon>
        <taxon>Embryophyta</taxon>
        <taxon>Tracheophyta</taxon>
        <taxon>Spermatophyta</taxon>
        <taxon>Magnoliopsida</taxon>
        <taxon>eudicotyledons</taxon>
        <taxon>Gunneridae</taxon>
        <taxon>Pentapetalae</taxon>
        <taxon>asterids</taxon>
        <taxon>Ericales</taxon>
        <taxon>Ericaceae</taxon>
        <taxon>Ericoideae</taxon>
        <taxon>Rhodoreae</taxon>
        <taxon>Rhododendron</taxon>
    </lineage>
</organism>
<protein>
    <submittedName>
        <fullName evidence="1">Uncharacterized protein</fullName>
    </submittedName>
</protein>
<evidence type="ECO:0000313" key="2">
    <source>
        <dbReference type="Proteomes" id="UP001062846"/>
    </source>
</evidence>
<name>A0ACC0LRU1_RHOML</name>
<proteinExistence type="predicted"/>
<evidence type="ECO:0000313" key="1">
    <source>
        <dbReference type="EMBL" id="KAI8531344.1"/>
    </source>
</evidence>
<comment type="caution">
    <text evidence="1">The sequence shown here is derived from an EMBL/GenBank/DDBJ whole genome shotgun (WGS) entry which is preliminary data.</text>
</comment>
<sequence>MDSPIMLLCTYGLSTSVVRVSFTTNFDNFACGHSKCMLESQTDFENMLILVCPLGLDRVDIAVSREGSNLDDDEENDEHSGVAIVYSSSRVGGSEGTSGLEDWK</sequence>
<dbReference type="EMBL" id="CM046398">
    <property type="protein sequence ID" value="KAI8531344.1"/>
    <property type="molecule type" value="Genomic_DNA"/>
</dbReference>
<gene>
    <name evidence="1" type="ORF">RHMOL_Rhmol11G0129300</name>
</gene>